<dbReference type="AlphaFoldDB" id="A0A232SFK8"/>
<dbReference type="InterPro" id="IPR009312">
    <property type="entry name" value="Phage_lambda_GpU-like"/>
</dbReference>
<dbReference type="Pfam" id="PF06141">
    <property type="entry name" value="Phage_tail_U"/>
    <property type="match status" value="1"/>
</dbReference>
<dbReference type="Proteomes" id="UP000839536">
    <property type="component" value="Unassembled WGS sequence"/>
</dbReference>
<protein>
    <submittedName>
        <fullName evidence="2">Phage tail protein</fullName>
    </submittedName>
</protein>
<reference evidence="2" key="2">
    <citation type="submission" date="2019-01" db="EMBL/GenBank/DDBJ databases">
        <title>Whole genome sequencing of Salmonella enterica.</title>
        <authorList>
            <person name="Cao G."/>
        </authorList>
    </citation>
    <scope>NUCLEOTIDE SEQUENCE [LARGE SCALE GENOMIC DNA]</scope>
    <source>
        <strain evidence="2">CFSAN074594</strain>
    </source>
</reference>
<dbReference type="InterPro" id="IPR038512">
    <property type="entry name" value="GpU-like_sf"/>
</dbReference>
<name>A0A232SFK8_SALER</name>
<accession>A0A232SFK8</accession>
<dbReference type="Gene3D" id="3.30.70.1700">
    <property type="entry name" value="Phage minor tail protein U"/>
    <property type="match status" value="1"/>
</dbReference>
<dbReference type="Proteomes" id="UP000885256">
    <property type="component" value="Unassembled WGS sequence"/>
</dbReference>
<sequence>MKNSDIRKAVLTALQRNISDAVTWFDGRPGFLDEQDLPAVAVYLSDARASDESVDEDMWTAVLHVEVFLKATATDSALDSWMEDRIYPAMSDVPELANLLELMAAQGYDYQRDEEAMTWGSADLSYSISYIM</sequence>
<dbReference type="EMBL" id="QWJL01000018">
    <property type="protein sequence ID" value="RIP25957.1"/>
    <property type="molecule type" value="Genomic_DNA"/>
</dbReference>
<proteinExistence type="predicted"/>
<dbReference type="InterPro" id="IPR035934">
    <property type="entry name" value="Phage_tail_protein-like_sf"/>
</dbReference>
<comment type="caution">
    <text evidence="2">The sequence shown here is derived from an EMBL/GenBank/DDBJ whole genome shotgun (WGS) entry which is preliminary data.</text>
</comment>
<gene>
    <name evidence="1" type="ORF">A7D45_18610</name>
    <name evidence="2" type="ORF">EKD96_12790</name>
</gene>
<dbReference type="SUPFAM" id="SSF143749">
    <property type="entry name" value="Phage tail protein-like"/>
    <property type="match status" value="1"/>
</dbReference>
<reference evidence="1" key="1">
    <citation type="submission" date="2018-08" db="EMBL/GenBank/DDBJ databases">
        <title>Whole genome sequencing of Salmonella enterica serotype newport.</title>
        <authorList>
            <person name="Bell R."/>
        </authorList>
    </citation>
    <scope>NUCLEOTIDE SEQUENCE [LARGE SCALE GENOMIC DNA]</scope>
    <source>
        <strain evidence="1">CFSAN048053</strain>
    </source>
</reference>
<evidence type="ECO:0000313" key="1">
    <source>
        <dbReference type="EMBL" id="RIP25957.1"/>
    </source>
</evidence>
<organism evidence="2">
    <name type="scientific">Salmonella enterica</name>
    <name type="common">Salmonella choleraesuis</name>
    <dbReference type="NCBI Taxonomy" id="28901"/>
    <lineage>
        <taxon>Bacteria</taxon>
        <taxon>Pseudomonadati</taxon>
        <taxon>Pseudomonadota</taxon>
        <taxon>Gammaproteobacteria</taxon>
        <taxon>Enterobacterales</taxon>
        <taxon>Enterobacteriaceae</taxon>
        <taxon>Salmonella</taxon>
    </lineage>
</organism>
<dbReference type="EMBL" id="SDIQ01000019">
    <property type="protein sequence ID" value="RXL21380.1"/>
    <property type="molecule type" value="Genomic_DNA"/>
</dbReference>
<dbReference type="RefSeq" id="WP_000797819.1">
    <property type="nucleotide sequence ID" value="NZ_JAIZAU010000003.1"/>
</dbReference>
<evidence type="ECO:0000313" key="2">
    <source>
        <dbReference type="EMBL" id="RXL21380.1"/>
    </source>
</evidence>